<organism evidence="1 2">
    <name type="scientific">Actinomadura alba</name>
    <dbReference type="NCBI Taxonomy" id="406431"/>
    <lineage>
        <taxon>Bacteria</taxon>
        <taxon>Bacillati</taxon>
        <taxon>Actinomycetota</taxon>
        <taxon>Actinomycetes</taxon>
        <taxon>Streptosporangiales</taxon>
        <taxon>Thermomonosporaceae</taxon>
        <taxon>Actinomadura</taxon>
    </lineage>
</organism>
<sequence length="147" mass="15893">MTVLGTPAPQGSKRHVGNGVMIESSKKVKPWREAVKHAAGELITDPGAPGRITTIGFPLDGPLLLEICFTLHRPKSAPKKRHRPDRMPDLSKLIRSTEDALTDAGVWADDARVVGVSARKVYPHPHSGDPDALAMPGAVIRIWEITS</sequence>
<dbReference type="Pfam" id="PF05866">
    <property type="entry name" value="RusA"/>
    <property type="match status" value="1"/>
</dbReference>
<proteinExistence type="predicted"/>
<gene>
    <name evidence="1" type="ORF">HKK74_02035</name>
</gene>
<comment type="caution">
    <text evidence="1">The sequence shown here is derived from an EMBL/GenBank/DDBJ whole genome shotgun (WGS) entry which is preliminary data.</text>
</comment>
<dbReference type="EMBL" id="JABVEC010000001">
    <property type="protein sequence ID" value="MBC6464284.1"/>
    <property type="molecule type" value="Genomic_DNA"/>
</dbReference>
<name>A0ABR7LHE8_9ACTN</name>
<dbReference type="InterPro" id="IPR036614">
    <property type="entry name" value="RusA-like_sf"/>
</dbReference>
<dbReference type="InterPro" id="IPR008822">
    <property type="entry name" value="Endonuclease_RusA-like"/>
</dbReference>
<evidence type="ECO:0000313" key="2">
    <source>
        <dbReference type="Proteomes" id="UP000805614"/>
    </source>
</evidence>
<dbReference type="Gene3D" id="3.30.1330.70">
    <property type="entry name" value="Holliday junction resolvase RusA"/>
    <property type="match status" value="1"/>
</dbReference>
<dbReference type="SUPFAM" id="SSF103084">
    <property type="entry name" value="Holliday junction resolvase RusA"/>
    <property type="match status" value="1"/>
</dbReference>
<reference evidence="1 2" key="1">
    <citation type="submission" date="2020-06" db="EMBL/GenBank/DDBJ databases">
        <title>Actinomadura xiongansis sp. nov., isolated from soil of Baiyangdian.</title>
        <authorList>
            <person name="Zhang X."/>
        </authorList>
    </citation>
    <scope>NUCLEOTIDE SEQUENCE [LARGE SCALE GENOMIC DNA]</scope>
    <source>
        <strain evidence="1 2">HBUM206468</strain>
    </source>
</reference>
<accession>A0ABR7LHE8</accession>
<protein>
    <submittedName>
        <fullName evidence="1">RusA family crossover junction endodeoxyribonuclease</fullName>
    </submittedName>
</protein>
<keyword evidence="2" id="KW-1185">Reference proteome</keyword>
<evidence type="ECO:0000313" key="1">
    <source>
        <dbReference type="EMBL" id="MBC6464284.1"/>
    </source>
</evidence>
<dbReference type="Proteomes" id="UP000805614">
    <property type="component" value="Unassembled WGS sequence"/>
</dbReference>